<proteinExistence type="predicted"/>
<protein>
    <submittedName>
        <fullName evidence="1">Uncharacterized protein MANES_03G080100</fullName>
    </submittedName>
</protein>
<dbReference type="AlphaFoldDB" id="A0A2P2K975"/>
<reference evidence="1" key="1">
    <citation type="submission" date="2018-02" db="EMBL/GenBank/DDBJ databases">
        <title>Rhizophora mucronata_Transcriptome.</title>
        <authorList>
            <person name="Meera S.P."/>
            <person name="Sreeshan A."/>
            <person name="Augustine A."/>
        </authorList>
    </citation>
    <scope>NUCLEOTIDE SEQUENCE</scope>
    <source>
        <tissue evidence="1">Leaf</tissue>
    </source>
</reference>
<dbReference type="EMBL" id="GGEC01021794">
    <property type="protein sequence ID" value="MBX02278.1"/>
    <property type="molecule type" value="Transcribed_RNA"/>
</dbReference>
<sequence>MDCSSTKLASNTACKLVAQLLCGAKNNDLRTSLLCSKDLLQSPVLLHLWDYFNILCDRLVCSKFINTSNVHLHRIKKKITCYFPDFFWPSCSIHKCLSSWRHLIHNLTDLRFKTHIKHSICLIKYKK</sequence>
<dbReference type="EMBL" id="GGEC01021795">
    <property type="protein sequence ID" value="MBX02279.1"/>
    <property type="molecule type" value="Transcribed_RNA"/>
</dbReference>
<organism evidence="1">
    <name type="scientific">Rhizophora mucronata</name>
    <name type="common">Asiatic mangrove</name>
    <dbReference type="NCBI Taxonomy" id="61149"/>
    <lineage>
        <taxon>Eukaryota</taxon>
        <taxon>Viridiplantae</taxon>
        <taxon>Streptophyta</taxon>
        <taxon>Embryophyta</taxon>
        <taxon>Tracheophyta</taxon>
        <taxon>Spermatophyta</taxon>
        <taxon>Magnoliopsida</taxon>
        <taxon>eudicotyledons</taxon>
        <taxon>Gunneridae</taxon>
        <taxon>Pentapetalae</taxon>
        <taxon>rosids</taxon>
        <taxon>fabids</taxon>
        <taxon>Malpighiales</taxon>
        <taxon>Rhizophoraceae</taxon>
        <taxon>Rhizophora</taxon>
    </lineage>
</organism>
<evidence type="ECO:0000313" key="1">
    <source>
        <dbReference type="EMBL" id="MBX02278.1"/>
    </source>
</evidence>
<name>A0A2P2K975_RHIMU</name>
<accession>A0A2P2K975</accession>